<evidence type="ECO:0000259" key="4">
    <source>
        <dbReference type="Pfam" id="PF16729"/>
    </source>
</evidence>
<name>V7HX99_9LACO</name>
<keyword evidence="1 3" id="KW-0732">Signal</keyword>
<comment type="caution">
    <text evidence="5">The sequence shown here is derived from an EMBL/GenBank/DDBJ whole genome shotgun (WGS) entry which is preliminary data.</text>
</comment>
<dbReference type="Gene3D" id="2.60.40.1240">
    <property type="match status" value="1"/>
</dbReference>
<evidence type="ECO:0000313" key="5">
    <source>
        <dbReference type="EMBL" id="ETA73838.1"/>
    </source>
</evidence>
<evidence type="ECO:0000256" key="3">
    <source>
        <dbReference type="SAM" id="SignalP"/>
    </source>
</evidence>
<dbReference type="InterPro" id="IPR031989">
    <property type="entry name" value="DUF5067"/>
</dbReference>
<keyword evidence="6" id="KW-1185">Reference proteome</keyword>
<sequence length="285" mass="31554">MKSKGDIDIMKKVILLGMSALTALSLSACQSRKQNSSNSSSAQVSSISEKKNKKWSYKNGKIITNDQTFKQTKSQLASSADGKEFLVLSYDVTNTSKKDQVSTVLKSIVEPFQNGKKLQSVESDFPENDALKTQVKNLEKKLQPSETTTVSLIYELIDQSEVTLKYKGEMYQKIGSSKLDVTDLSQMEVQAPSSAQSGYDQPSTASQASTTTDTSSVEDDGDTYVDEDDGESYEDDSSASLNSILEQWHREEQKANEYQQDENGQWYHEINGSAYPVDAPPADWP</sequence>
<feature type="domain" description="DUF5067" evidence="4">
    <location>
        <begin position="46"/>
        <end position="167"/>
    </location>
</feature>
<dbReference type="EMBL" id="AWWH01000147">
    <property type="protein sequence ID" value="ETA73838.1"/>
    <property type="molecule type" value="Genomic_DNA"/>
</dbReference>
<dbReference type="PATRIC" id="fig|1392007.3.peg.1357"/>
<protein>
    <recommendedName>
        <fullName evidence="4">DUF5067 domain-containing protein</fullName>
    </recommendedName>
</protein>
<dbReference type="InterPro" id="IPR029050">
    <property type="entry name" value="Immunoprotect_excell_Ig-like"/>
</dbReference>
<feature type="signal peptide" evidence="3">
    <location>
        <begin position="1"/>
        <end position="28"/>
    </location>
</feature>
<evidence type="ECO:0000313" key="6">
    <source>
        <dbReference type="Proteomes" id="UP000018559"/>
    </source>
</evidence>
<proteinExistence type="predicted"/>
<dbReference type="PROSITE" id="PS51257">
    <property type="entry name" value="PROKAR_LIPOPROTEIN"/>
    <property type="match status" value="1"/>
</dbReference>
<feature type="chain" id="PRO_5039439300" description="DUF5067 domain-containing protein" evidence="3">
    <location>
        <begin position="29"/>
        <end position="285"/>
    </location>
</feature>
<feature type="region of interest" description="Disordered" evidence="2">
    <location>
        <begin position="31"/>
        <end position="53"/>
    </location>
</feature>
<accession>V7HX99</accession>
<feature type="compositionally biased region" description="Acidic residues" evidence="2">
    <location>
        <begin position="216"/>
        <end position="237"/>
    </location>
</feature>
<dbReference type="Pfam" id="PF16729">
    <property type="entry name" value="DUF5067"/>
    <property type="match status" value="1"/>
</dbReference>
<feature type="compositionally biased region" description="Low complexity" evidence="2">
    <location>
        <begin position="31"/>
        <end position="47"/>
    </location>
</feature>
<evidence type="ECO:0000256" key="1">
    <source>
        <dbReference type="ARBA" id="ARBA00022729"/>
    </source>
</evidence>
<organism evidence="5 6">
    <name type="scientific">Ligilactobacillus equi DPC 6820</name>
    <dbReference type="NCBI Taxonomy" id="1392007"/>
    <lineage>
        <taxon>Bacteria</taxon>
        <taxon>Bacillati</taxon>
        <taxon>Bacillota</taxon>
        <taxon>Bacilli</taxon>
        <taxon>Lactobacillales</taxon>
        <taxon>Lactobacillaceae</taxon>
        <taxon>Ligilactobacillus</taxon>
    </lineage>
</organism>
<reference evidence="5 6" key="1">
    <citation type="journal article" date="2014" name="Genome Announc.">
        <title>The Genome of the Predominant Equine Lactobacillus Species, Lactobacillus equi, Is Reflective of Its Lifestyle Adaptations to an Herbivorous Host.</title>
        <authorList>
            <person name="O'Donnell M.M."/>
            <person name="Harris H.M."/>
            <person name="O'Toole P.W."/>
            <person name="Ross R.P."/>
        </authorList>
    </citation>
    <scope>NUCLEOTIDE SEQUENCE [LARGE SCALE GENOMIC DNA]</scope>
    <source>
        <strain evidence="5 6">DPC 6820</strain>
    </source>
</reference>
<feature type="compositionally biased region" description="Low complexity" evidence="2">
    <location>
        <begin position="200"/>
        <end position="215"/>
    </location>
</feature>
<dbReference type="AlphaFoldDB" id="V7HX99"/>
<dbReference type="Proteomes" id="UP000018559">
    <property type="component" value="Unassembled WGS sequence"/>
</dbReference>
<evidence type="ECO:0000256" key="2">
    <source>
        <dbReference type="SAM" id="MobiDB-lite"/>
    </source>
</evidence>
<gene>
    <name evidence="5" type="ORF">LEQ_2054</name>
</gene>
<feature type="region of interest" description="Disordered" evidence="2">
    <location>
        <begin position="189"/>
        <end position="285"/>
    </location>
</feature>
<feature type="compositionally biased region" description="Polar residues" evidence="2">
    <location>
        <begin position="189"/>
        <end position="199"/>
    </location>
</feature>